<organism evidence="1 2">
    <name type="scientific">Aquabacterium olei</name>
    <dbReference type="NCBI Taxonomy" id="1296669"/>
    <lineage>
        <taxon>Bacteria</taxon>
        <taxon>Pseudomonadati</taxon>
        <taxon>Pseudomonadota</taxon>
        <taxon>Betaproteobacteria</taxon>
        <taxon>Burkholderiales</taxon>
        <taxon>Aquabacterium</taxon>
    </lineage>
</organism>
<name>A0A2U8FPM0_9BURK</name>
<evidence type="ECO:0000313" key="2">
    <source>
        <dbReference type="Proteomes" id="UP000244892"/>
    </source>
</evidence>
<evidence type="ECO:0000313" key="1">
    <source>
        <dbReference type="EMBL" id="AWI52985.1"/>
    </source>
</evidence>
<dbReference type="KEGG" id="aon:DEH84_05740"/>
<protein>
    <submittedName>
        <fullName evidence="1">Uncharacterized protein</fullName>
    </submittedName>
</protein>
<reference evidence="1 2" key="1">
    <citation type="submission" date="2018-05" db="EMBL/GenBank/DDBJ databases">
        <title>complete genome sequence of Aquabacterium olei NBRC 110486.</title>
        <authorList>
            <person name="Tang B."/>
            <person name="Chang J."/>
            <person name="Zhang L."/>
            <person name="Yang H."/>
        </authorList>
    </citation>
    <scope>NUCLEOTIDE SEQUENCE [LARGE SCALE GENOMIC DNA]</scope>
    <source>
        <strain evidence="1 2">NBRC 110486</strain>
    </source>
</reference>
<accession>A0A2U8FPM0</accession>
<dbReference type="AlphaFoldDB" id="A0A2U8FPM0"/>
<sequence>MSFTGSAMSGAASLSPAEALAQRVSLLEEQLDALDAALAAGAPDALDAASTGLQQALTETLRAAGQPDLGALDPVLQRRLMNARTRVQGLGANVQRAASSFERTLQVLLPREQADTYGALGTSPAAQALKAYR</sequence>
<gene>
    <name evidence="1" type="ORF">DEH84_05740</name>
</gene>
<dbReference type="EMBL" id="CP029210">
    <property type="protein sequence ID" value="AWI52985.1"/>
    <property type="molecule type" value="Genomic_DNA"/>
</dbReference>
<keyword evidence="2" id="KW-1185">Reference proteome</keyword>
<proteinExistence type="predicted"/>
<dbReference type="Proteomes" id="UP000244892">
    <property type="component" value="Chromosome"/>
</dbReference>